<evidence type="ECO:0000256" key="4">
    <source>
        <dbReference type="ARBA" id="ARBA00022989"/>
    </source>
</evidence>
<dbReference type="Gene3D" id="3.10.20.310">
    <property type="entry name" value="membrane protein fhac"/>
    <property type="match status" value="1"/>
</dbReference>
<evidence type="ECO:0000256" key="5">
    <source>
        <dbReference type="ARBA" id="ARBA00023306"/>
    </source>
</evidence>
<comment type="caution">
    <text evidence="8">The sequence shown here is derived from an EMBL/GenBank/DDBJ whole genome shotgun (WGS) entry which is preliminary data.</text>
</comment>
<dbReference type="EMBL" id="PFEN01000030">
    <property type="protein sequence ID" value="PJE69509.1"/>
    <property type="molecule type" value="Genomic_DNA"/>
</dbReference>
<dbReference type="InterPro" id="IPR050487">
    <property type="entry name" value="FtsQ_DivIB"/>
</dbReference>
<keyword evidence="4 6" id="KW-1133">Transmembrane helix</keyword>
<dbReference type="PANTHER" id="PTHR37820">
    <property type="entry name" value="CELL DIVISION PROTEIN DIVIB"/>
    <property type="match status" value="1"/>
</dbReference>
<keyword evidence="1" id="KW-1003">Cell membrane</keyword>
<evidence type="ECO:0000256" key="2">
    <source>
        <dbReference type="ARBA" id="ARBA00022618"/>
    </source>
</evidence>
<dbReference type="Proteomes" id="UP000236946">
    <property type="component" value="Unassembled WGS sequence"/>
</dbReference>
<dbReference type="AlphaFoldDB" id="A0A2H9T1E4"/>
<keyword evidence="3 6" id="KW-0812">Transmembrane</keyword>
<evidence type="ECO:0000259" key="7">
    <source>
        <dbReference type="Pfam" id="PF08478"/>
    </source>
</evidence>
<keyword evidence="2" id="KW-0132">Cell division</keyword>
<protein>
    <recommendedName>
        <fullName evidence="7">POTRA domain-containing protein</fullName>
    </recommendedName>
</protein>
<reference evidence="9" key="1">
    <citation type="submission" date="2017-09" db="EMBL/GenBank/DDBJ databases">
        <title>Depth-based differentiation of microbial function through sediment-hosted aquifers and enrichment of novel symbionts in the deep terrestrial subsurface.</title>
        <authorList>
            <person name="Probst A.J."/>
            <person name="Ladd B."/>
            <person name="Jarett J.K."/>
            <person name="Geller-Mcgrath D.E."/>
            <person name="Sieber C.M.K."/>
            <person name="Emerson J.B."/>
            <person name="Anantharaman K."/>
            <person name="Thomas B.C."/>
            <person name="Malmstrom R."/>
            <person name="Stieglmeier M."/>
            <person name="Klingl A."/>
            <person name="Woyke T."/>
            <person name="Ryan C.M."/>
            <person name="Banfield J.F."/>
        </authorList>
    </citation>
    <scope>NUCLEOTIDE SEQUENCE [LARGE SCALE GENOMIC DNA]</scope>
</reference>
<sequence>MKRVKKKVFRLKQRKTFIKSRFFWFVILFLIFLGTVFYFSIFFDKFQVSQINISGNEKVSTNVLQNMVSDKISKKLLTIWVPAFLEKDGKLVLNSKSIFLVNKGKIAKEVLINFPEIESVKIEKRFPNRLFLEFKERKELAIFCQKDQCFSIDKNGIIFEKRETVPDNEMVISFSDDISNLLLGRAVADENALNLLTKIKEDLMQYFQIEIKKATFSIPEKLEMQTNENWWIIFNLKSDVDLQITKLNLLLKEEITPEIRENLKYIDLRFTKAYYK</sequence>
<evidence type="ECO:0000256" key="3">
    <source>
        <dbReference type="ARBA" id="ARBA00022692"/>
    </source>
</evidence>
<feature type="domain" description="POTRA" evidence="7">
    <location>
        <begin position="94"/>
        <end position="137"/>
    </location>
</feature>
<name>A0A2H9T1E4_9BACT</name>
<dbReference type="InterPro" id="IPR013685">
    <property type="entry name" value="POTRA_FtsQ_type"/>
</dbReference>
<evidence type="ECO:0000256" key="1">
    <source>
        <dbReference type="ARBA" id="ARBA00022475"/>
    </source>
</evidence>
<dbReference type="Pfam" id="PF08478">
    <property type="entry name" value="POTRA_1"/>
    <property type="match status" value="1"/>
</dbReference>
<organism evidence="8 9">
    <name type="scientific">Candidatus Staskawiczbacteria bacterium CG10_big_fil_rev_8_21_14_0_10_38_10</name>
    <dbReference type="NCBI Taxonomy" id="1974891"/>
    <lineage>
        <taxon>Bacteria</taxon>
        <taxon>Candidatus Staskawicziibacteriota</taxon>
    </lineage>
</organism>
<proteinExistence type="predicted"/>
<dbReference type="GO" id="GO:0051301">
    <property type="term" value="P:cell division"/>
    <property type="evidence" value="ECO:0007669"/>
    <property type="project" value="UniProtKB-KW"/>
</dbReference>
<feature type="transmembrane region" description="Helical" evidence="6">
    <location>
        <begin position="21"/>
        <end position="43"/>
    </location>
</feature>
<gene>
    <name evidence="8" type="ORF">COU98_01665</name>
</gene>
<accession>A0A2H9T1E4</accession>
<evidence type="ECO:0000313" key="8">
    <source>
        <dbReference type="EMBL" id="PJE69509.1"/>
    </source>
</evidence>
<dbReference type="PANTHER" id="PTHR37820:SF1">
    <property type="entry name" value="CELL DIVISION PROTEIN FTSQ"/>
    <property type="match status" value="1"/>
</dbReference>
<keyword evidence="6" id="KW-0472">Membrane</keyword>
<evidence type="ECO:0000313" key="9">
    <source>
        <dbReference type="Proteomes" id="UP000236946"/>
    </source>
</evidence>
<keyword evidence="5" id="KW-0131">Cell cycle</keyword>
<evidence type="ECO:0000256" key="6">
    <source>
        <dbReference type="SAM" id="Phobius"/>
    </source>
</evidence>
<dbReference type="GO" id="GO:0005886">
    <property type="term" value="C:plasma membrane"/>
    <property type="evidence" value="ECO:0007669"/>
    <property type="project" value="TreeGrafter"/>
</dbReference>